<feature type="compositionally biased region" description="Polar residues" evidence="1">
    <location>
        <begin position="591"/>
        <end position="606"/>
    </location>
</feature>
<dbReference type="HOGENOM" id="CLU_467554_0_0_6"/>
<evidence type="ECO:0000313" key="3">
    <source>
        <dbReference type="Proteomes" id="UP000032430"/>
    </source>
</evidence>
<organism evidence="2 3">
    <name type="scientific">Legionella fallonii LLAP-10</name>
    <dbReference type="NCBI Taxonomy" id="1212491"/>
    <lineage>
        <taxon>Bacteria</taxon>
        <taxon>Pseudomonadati</taxon>
        <taxon>Pseudomonadota</taxon>
        <taxon>Gammaproteobacteria</taxon>
        <taxon>Legionellales</taxon>
        <taxon>Legionellaceae</taxon>
        <taxon>Legionella</taxon>
    </lineage>
</organism>
<name>A0A098G8W7_9GAMM</name>
<proteinExistence type="predicted"/>
<sequence>MGWWSSVVDGAKFVYQGLGTLANGATSSAKWLWNNTSVKKAGVAVFKYGFNTFFEGIDQIKALQKAIPTLVNNESARQIVNEVAHLVTYDVLPMVTLNAINNGVQNYFREGYPDDAPWLAPYTLFLSSLTLVNYGVTAYTWRQGSQASVRMLALAVYGPPAFNSNKEIALTSNSNKESIPTPSSDEGIGEQLNGIAREPIILAANDGLAWGVSFIPGIGPKAALFIRVLSNGRYITRLVTPERPENDKAMKQESVLALGLSYELSCVLMDLLFEHTVGLPPFLYHRILKQVLLLLHVNTAAHMNIPSVKPEDATIWPDPLNTYEWICRFISNVIFAGLIKRIPIDFKRPKDVPPLIPLSSALQFMTAALRSDLKKEDSSPVTEPVVPLVASRDLVVLPTKSQALTVQPKEPWKLPSSLQRFEGVVNDPIGTLKFLALPPMFRSVDGLINDDIIFRHWSALREGWIGAIDAMKTYGKSNAAATLAWAPKSVAAVLYWKFGVAKGVTRTVLMLTQEKDFWDLANALKAWFERHDVKFEVKLADRSRLALSGGIKKIELPSVISDSSPVVPAKTLISERKLKPVISANDLVPTRKQSTSSPISPQSLLTTRKREGVSKTSGTKHDDEQRTVPTLSISNPESLFTTRKRRGGSKISEAAQNDEEKTVSMYDPEDLLTTRRRGQRVQDNDTNFHDVTVTEHTL</sequence>
<reference evidence="3" key="1">
    <citation type="submission" date="2014-09" db="EMBL/GenBank/DDBJ databases">
        <authorList>
            <person name="Gomez-Valero L."/>
        </authorList>
    </citation>
    <scope>NUCLEOTIDE SEQUENCE [LARGE SCALE GENOMIC DNA]</scope>
    <source>
        <strain evidence="3">ATCC700992</strain>
    </source>
</reference>
<gene>
    <name evidence="2" type="ORF">LFA_3610</name>
</gene>
<dbReference type="Proteomes" id="UP000032430">
    <property type="component" value="Chromosome I"/>
</dbReference>
<evidence type="ECO:0000313" key="2">
    <source>
        <dbReference type="EMBL" id="CEG58939.1"/>
    </source>
</evidence>
<feature type="region of interest" description="Disordered" evidence="1">
    <location>
        <begin position="589"/>
        <end position="627"/>
    </location>
</feature>
<accession>A0A098G8W7</accession>
<dbReference type="AlphaFoldDB" id="A0A098G8W7"/>
<dbReference type="RefSeq" id="WP_052674024.1">
    <property type="nucleotide sequence ID" value="NZ_LN614827.1"/>
</dbReference>
<protein>
    <submittedName>
        <fullName evidence="2">Uncharacterized protein</fullName>
    </submittedName>
</protein>
<dbReference type="KEGG" id="lfa:LFA_3610"/>
<dbReference type="STRING" id="1212491.LFA_3610"/>
<feature type="compositionally biased region" description="Basic and acidic residues" evidence="1">
    <location>
        <begin position="608"/>
        <end position="626"/>
    </location>
</feature>
<keyword evidence="3" id="KW-1185">Reference proteome</keyword>
<dbReference type="EMBL" id="LN614827">
    <property type="protein sequence ID" value="CEG58939.1"/>
    <property type="molecule type" value="Genomic_DNA"/>
</dbReference>
<evidence type="ECO:0000256" key="1">
    <source>
        <dbReference type="SAM" id="MobiDB-lite"/>
    </source>
</evidence>